<dbReference type="KEGG" id="tml:GSTUM_00011054001"/>
<dbReference type="GeneID" id="9184767"/>
<name>D5GN21_TUBMM</name>
<dbReference type="EMBL" id="FN430362">
    <property type="protein sequence ID" value="CAZ85914.1"/>
    <property type="molecule type" value="Genomic_DNA"/>
</dbReference>
<dbReference type="Proteomes" id="UP000006911">
    <property type="component" value="Unassembled WGS sequence"/>
</dbReference>
<evidence type="ECO:0000313" key="2">
    <source>
        <dbReference type="Proteomes" id="UP000006911"/>
    </source>
</evidence>
<dbReference type="InParanoid" id="D5GN21"/>
<dbReference type="AlphaFoldDB" id="D5GN21"/>
<gene>
    <name evidence="1" type="ORF">GSTUM_00011054001</name>
</gene>
<proteinExistence type="predicted"/>
<sequence length="77" mass="8412">MSLSFTAFTNTDTVIHSCSSGRRKIQKAISAHTPPLITLITLHVPVFWNHFSGEADSKKGGIEWGGDLALEDLVLFV</sequence>
<keyword evidence="2" id="KW-1185">Reference proteome</keyword>
<dbReference type="HOGENOM" id="CLU_2639895_0_0_1"/>
<accession>D5GN21</accession>
<protein>
    <submittedName>
        <fullName evidence="1">(Perigord truffle) hypothetical protein</fullName>
    </submittedName>
</protein>
<dbReference type="RefSeq" id="XP_002841723.1">
    <property type="nucleotide sequence ID" value="XM_002841677.1"/>
</dbReference>
<evidence type="ECO:0000313" key="1">
    <source>
        <dbReference type="EMBL" id="CAZ85914.1"/>
    </source>
</evidence>
<reference evidence="1 2" key="1">
    <citation type="journal article" date="2010" name="Nature">
        <title>Perigord black truffle genome uncovers evolutionary origins and mechanisms of symbiosis.</title>
        <authorList>
            <person name="Martin F."/>
            <person name="Kohler A."/>
            <person name="Murat C."/>
            <person name="Balestrini R."/>
            <person name="Coutinho P.M."/>
            <person name="Jaillon O."/>
            <person name="Montanini B."/>
            <person name="Morin E."/>
            <person name="Noel B."/>
            <person name="Percudani R."/>
            <person name="Porcel B."/>
            <person name="Rubini A."/>
            <person name="Amicucci A."/>
            <person name="Amselem J."/>
            <person name="Anthouard V."/>
            <person name="Arcioni S."/>
            <person name="Artiguenave F."/>
            <person name="Aury J.M."/>
            <person name="Ballario P."/>
            <person name="Bolchi A."/>
            <person name="Brenna A."/>
            <person name="Brun A."/>
            <person name="Buee M."/>
            <person name="Cantarel B."/>
            <person name="Chevalier G."/>
            <person name="Couloux A."/>
            <person name="Da Silva C."/>
            <person name="Denoeud F."/>
            <person name="Duplessis S."/>
            <person name="Ghignone S."/>
            <person name="Hilselberger B."/>
            <person name="Iotti M."/>
            <person name="Marcais B."/>
            <person name="Mello A."/>
            <person name="Miranda M."/>
            <person name="Pacioni G."/>
            <person name="Quesneville H."/>
            <person name="Riccioni C."/>
            <person name="Ruotolo R."/>
            <person name="Splivallo R."/>
            <person name="Stocchi V."/>
            <person name="Tisserant E."/>
            <person name="Viscomi A.R."/>
            <person name="Zambonelli A."/>
            <person name="Zampieri E."/>
            <person name="Henrissat B."/>
            <person name="Lebrun M.H."/>
            <person name="Paolocci F."/>
            <person name="Bonfante P."/>
            <person name="Ottonello S."/>
            <person name="Wincker P."/>
        </authorList>
    </citation>
    <scope>NUCLEOTIDE SEQUENCE [LARGE SCALE GENOMIC DNA]</scope>
    <source>
        <strain evidence="1 2">Mel28</strain>
    </source>
</reference>
<organism evidence="1 2">
    <name type="scientific">Tuber melanosporum (strain Mel28)</name>
    <name type="common">Perigord black truffle</name>
    <dbReference type="NCBI Taxonomy" id="656061"/>
    <lineage>
        <taxon>Eukaryota</taxon>
        <taxon>Fungi</taxon>
        <taxon>Dikarya</taxon>
        <taxon>Ascomycota</taxon>
        <taxon>Pezizomycotina</taxon>
        <taxon>Pezizomycetes</taxon>
        <taxon>Pezizales</taxon>
        <taxon>Tuberaceae</taxon>
        <taxon>Tuber</taxon>
    </lineage>
</organism>